<keyword evidence="4" id="KW-0106">Calcium</keyword>
<dbReference type="Gene3D" id="4.10.1080.10">
    <property type="entry name" value="TSP type-3 repeat"/>
    <property type="match status" value="1"/>
</dbReference>
<dbReference type="InterPro" id="IPR053180">
    <property type="entry name" value="Ca-binding_acidic-repeat"/>
</dbReference>
<dbReference type="SUPFAM" id="SSF56988">
    <property type="entry name" value="Anthrax protective antigen"/>
    <property type="match status" value="1"/>
</dbReference>
<feature type="region of interest" description="Disordered" evidence="5">
    <location>
        <begin position="363"/>
        <end position="412"/>
    </location>
</feature>
<reference evidence="7 8" key="1">
    <citation type="submission" date="2019-08" db="EMBL/GenBank/DDBJ databases">
        <title>In-depth cultivation of the pig gut microbiome towards novel bacterial diversity and tailored functional studies.</title>
        <authorList>
            <person name="Wylensek D."/>
            <person name="Hitch T.C.A."/>
            <person name="Clavel T."/>
        </authorList>
    </citation>
    <scope>NUCLEOTIDE SEQUENCE [LARGE SCALE GENOMIC DNA]</scope>
    <source>
        <strain evidence="7 8">BBE-744-WT-12</strain>
    </source>
</reference>
<dbReference type="PANTHER" id="PTHR37467:SF1">
    <property type="entry name" value="EXPORTED CALCIUM-BINDING GLYCOPROTEIN"/>
    <property type="match status" value="1"/>
</dbReference>
<dbReference type="PANTHER" id="PTHR37467">
    <property type="entry name" value="EXPORTED CALCIUM-BINDING GLYCOPROTEIN-RELATED"/>
    <property type="match status" value="1"/>
</dbReference>
<dbReference type="InterPro" id="IPR011658">
    <property type="entry name" value="PA14_dom"/>
</dbReference>
<organism evidence="7 8">
    <name type="scientific">Victivallis lenta</name>
    <dbReference type="NCBI Taxonomy" id="2606640"/>
    <lineage>
        <taxon>Bacteria</taxon>
        <taxon>Pseudomonadati</taxon>
        <taxon>Lentisphaerota</taxon>
        <taxon>Lentisphaeria</taxon>
        <taxon>Victivallales</taxon>
        <taxon>Victivallaceae</taxon>
        <taxon>Victivallis</taxon>
    </lineage>
</organism>
<dbReference type="RefSeq" id="WP_206213404.1">
    <property type="nucleotide sequence ID" value="NZ_VUNS01000048.1"/>
</dbReference>
<evidence type="ECO:0000313" key="7">
    <source>
        <dbReference type="EMBL" id="MST99698.1"/>
    </source>
</evidence>
<dbReference type="GO" id="GO:0005509">
    <property type="term" value="F:calcium ion binding"/>
    <property type="evidence" value="ECO:0007669"/>
    <property type="project" value="InterPro"/>
</dbReference>
<accession>A0A844GBF8</accession>
<evidence type="ECO:0000256" key="1">
    <source>
        <dbReference type="ARBA" id="ARBA00004613"/>
    </source>
</evidence>
<dbReference type="PROSITE" id="PS51820">
    <property type="entry name" value="PA14"/>
    <property type="match status" value="1"/>
</dbReference>
<sequence>FTTPVPGGPDWKRVIGPLFLPAGEKIAIDSSAGIARETLPAGTEGAELSLKLELPLSPYNLRSELLPDALTLSWDWVAPEGFVLDHFKVRRGDTPVGTSATPTLAGIPRLVAEDASYSYTVTAVSVSGAETRRSPAVQVLPEFTAEEKAYFEWKYRYFGDTPTLAADDPDGDGLSNYQEFLLGSNPRIAPPGAESELSVEKQPGSLVKYYSGTWSKLPDFQKLKAYKEEVLTAFCFPTTQENIWGSKRNAGLGMCIEGYFSVPAAGNYNFYLSCNDGAVLLIDGVPVLENDNRGTSREHAVRMNLKAGSHAFRIRYFNYDAGARLLLHWSGDAFGKVLFDQSAWHLSAESAGFDEYIAWSRDSDSDGLTDAEELKRGTDRFNADSDGDGIPDGDEVDKYHTDPLSTDSDGNGINDYDEMILGEAVPIDRISLVPLCEIGGAGYTSCSGEWEPQGNAVRCKSLRGEIEYSFTAPQANVYKLVIAVEDVQYDSSGELNFFLDGKFLEKRELPSGAREKREITIFTPHIRPGVHTIGIEWDNHKQFNEMVCHGIGISALAAENSARSSHGQILTMLLRERNRIEIPTCSRVSPAYLEGIAKYPELVTVSSADEVRLISANGWFAEVELAADAATPVTAAFENAGYSVSGQITWKPTNLLQEESRTIQIRKGDSLLLYAFPEDARDGEWQIGGDIKLSGQYGIPVPHKFTEVGTFRLQARFSSAAGRISERDLTVEVVGYEFPQRDMACWLGWGRDWSIPECGELVKIEGDDRLLAFTLTSSGTSQNILAYPDDDKPRYVLARLGEKGPVLDVQQISAVGIYSSGRTYVRLLDQLEDGTKRYVMGVVKSPNRDDVELRLNIFVSGVLFDDGTVSKTLAADDFNELGVAEVLFIYSPEAKTSVCHNLSAYQNGAYMGLRR</sequence>
<feature type="compositionally biased region" description="Basic and acidic residues" evidence="5">
    <location>
        <begin position="372"/>
        <end position="383"/>
    </location>
</feature>
<protein>
    <recommendedName>
        <fullName evidence="6">PA14 domain-containing protein</fullName>
    </recommendedName>
</protein>
<keyword evidence="8" id="KW-1185">Reference proteome</keyword>
<gene>
    <name evidence="7" type="ORF">FYJ85_21955</name>
</gene>
<keyword evidence="2" id="KW-0964">Secreted</keyword>
<evidence type="ECO:0000256" key="3">
    <source>
        <dbReference type="ARBA" id="ARBA00022729"/>
    </source>
</evidence>
<evidence type="ECO:0000256" key="5">
    <source>
        <dbReference type="SAM" id="MobiDB-lite"/>
    </source>
</evidence>
<feature type="domain" description="PA14" evidence="6">
    <location>
        <begin position="200"/>
        <end position="343"/>
    </location>
</feature>
<evidence type="ECO:0000256" key="4">
    <source>
        <dbReference type="ARBA" id="ARBA00022837"/>
    </source>
</evidence>
<dbReference type="AlphaFoldDB" id="A0A844GBF8"/>
<evidence type="ECO:0000259" key="6">
    <source>
        <dbReference type="PROSITE" id="PS51820"/>
    </source>
</evidence>
<evidence type="ECO:0000256" key="2">
    <source>
        <dbReference type="ARBA" id="ARBA00022525"/>
    </source>
</evidence>
<dbReference type="InterPro" id="IPR037524">
    <property type="entry name" value="PA14/GLEYA"/>
</dbReference>
<keyword evidence="3" id="KW-0732">Signal</keyword>
<proteinExistence type="predicted"/>
<feature type="compositionally biased region" description="Acidic residues" evidence="5">
    <location>
        <begin position="385"/>
        <end position="395"/>
    </location>
</feature>
<feature type="non-terminal residue" evidence="7">
    <location>
        <position position="1"/>
    </location>
</feature>
<dbReference type="Pfam" id="PF07691">
    <property type="entry name" value="PA14"/>
    <property type="match status" value="1"/>
</dbReference>
<dbReference type="Pfam" id="PF18884">
    <property type="entry name" value="TSP3_bac"/>
    <property type="match status" value="3"/>
</dbReference>
<evidence type="ECO:0000313" key="8">
    <source>
        <dbReference type="Proteomes" id="UP000435649"/>
    </source>
</evidence>
<name>A0A844GBF8_9BACT</name>
<comment type="caution">
    <text evidence="7">The sequence shown here is derived from an EMBL/GenBank/DDBJ whole genome shotgun (WGS) entry which is preliminary data.</text>
</comment>
<dbReference type="Proteomes" id="UP000435649">
    <property type="component" value="Unassembled WGS sequence"/>
</dbReference>
<dbReference type="InterPro" id="IPR059100">
    <property type="entry name" value="TSP3_bac"/>
</dbReference>
<dbReference type="Gene3D" id="2.60.120.380">
    <property type="match status" value="1"/>
</dbReference>
<comment type="subcellular location">
    <subcellularLocation>
        <location evidence="1">Secreted</location>
    </subcellularLocation>
</comment>
<dbReference type="InterPro" id="IPR028974">
    <property type="entry name" value="TSP_type-3_rpt"/>
</dbReference>
<dbReference type="EMBL" id="VUNS01000048">
    <property type="protein sequence ID" value="MST99698.1"/>
    <property type="molecule type" value="Genomic_DNA"/>
</dbReference>
<dbReference type="SMART" id="SM00758">
    <property type="entry name" value="PA14"/>
    <property type="match status" value="1"/>
</dbReference>